<dbReference type="eggNOG" id="COG1733">
    <property type="taxonomic scope" value="Bacteria"/>
</dbReference>
<dbReference type="Pfam" id="PF01638">
    <property type="entry name" value="HxlR"/>
    <property type="match status" value="1"/>
</dbReference>
<organism evidence="5 6">
    <name type="scientific">Agrilactobacillus composti DSM 18527 = JCM 14202</name>
    <dbReference type="NCBI Taxonomy" id="1423734"/>
    <lineage>
        <taxon>Bacteria</taxon>
        <taxon>Bacillati</taxon>
        <taxon>Bacillota</taxon>
        <taxon>Bacilli</taxon>
        <taxon>Lactobacillales</taxon>
        <taxon>Lactobacillaceae</taxon>
        <taxon>Agrilactobacillus</taxon>
    </lineage>
</organism>
<name>X0QKW3_9LACO</name>
<dbReference type="Proteomes" id="UP000051236">
    <property type="component" value="Unassembled WGS sequence"/>
</dbReference>
<dbReference type="RefSeq" id="WP_052004542.1">
    <property type="nucleotide sequence ID" value="NZ_AZGA01000018.1"/>
</dbReference>
<dbReference type="PANTHER" id="PTHR33204">
    <property type="entry name" value="TRANSCRIPTIONAL REGULATOR, MARR FAMILY"/>
    <property type="match status" value="1"/>
</dbReference>
<keyword evidence="6" id="KW-1185">Reference proteome</keyword>
<feature type="domain" description="HTH hxlR-type" evidence="4">
    <location>
        <begin position="12"/>
        <end position="111"/>
    </location>
</feature>
<keyword evidence="1" id="KW-0805">Transcription regulation</keyword>
<dbReference type="InterPro" id="IPR036390">
    <property type="entry name" value="WH_DNA-bd_sf"/>
</dbReference>
<sequence length="126" mass="14490">MQRHIYDCEPGCPVESTLQIISGKWKSVILYHLLQEKTCRFGDLQRSLHDCSRRMLALQLKELEADGVIHKKVYQVTPPKTAYRLTDFGKTLEPVIQAMVNWGTHYNNVIGPQHPKVTSCRQSIQV</sequence>
<dbReference type="SUPFAM" id="SSF46785">
    <property type="entry name" value="Winged helix' DNA-binding domain"/>
    <property type="match status" value="1"/>
</dbReference>
<evidence type="ECO:0000256" key="3">
    <source>
        <dbReference type="ARBA" id="ARBA00023163"/>
    </source>
</evidence>
<accession>X0QKW3</accession>
<dbReference type="Gene3D" id="1.10.10.10">
    <property type="entry name" value="Winged helix-like DNA-binding domain superfamily/Winged helix DNA-binding domain"/>
    <property type="match status" value="1"/>
</dbReference>
<dbReference type="OrthoDB" id="9791143at2"/>
<dbReference type="STRING" id="1423734.FC83_GL001874"/>
<evidence type="ECO:0000313" key="6">
    <source>
        <dbReference type="Proteomes" id="UP000051236"/>
    </source>
</evidence>
<dbReference type="PROSITE" id="PS51118">
    <property type="entry name" value="HTH_HXLR"/>
    <property type="match status" value="1"/>
</dbReference>
<dbReference type="InterPro" id="IPR002577">
    <property type="entry name" value="HTH_HxlR"/>
</dbReference>
<keyword evidence="2" id="KW-0238">DNA-binding</keyword>
<dbReference type="AlphaFoldDB" id="X0QKW3"/>
<reference evidence="5 6" key="1">
    <citation type="journal article" date="2015" name="Genome Announc.">
        <title>Expanding the biotechnology potential of lactobacilli through comparative genomics of 213 strains and associated genera.</title>
        <authorList>
            <person name="Sun Z."/>
            <person name="Harris H.M."/>
            <person name="McCann A."/>
            <person name="Guo C."/>
            <person name="Argimon S."/>
            <person name="Zhang W."/>
            <person name="Yang X."/>
            <person name="Jeffery I.B."/>
            <person name="Cooney J.C."/>
            <person name="Kagawa T.F."/>
            <person name="Liu W."/>
            <person name="Song Y."/>
            <person name="Salvetti E."/>
            <person name="Wrobel A."/>
            <person name="Rasinkangas P."/>
            <person name="Parkhill J."/>
            <person name="Rea M.C."/>
            <person name="O'Sullivan O."/>
            <person name="Ritari J."/>
            <person name="Douillard F.P."/>
            <person name="Paul Ross R."/>
            <person name="Yang R."/>
            <person name="Briner A.E."/>
            <person name="Felis G.E."/>
            <person name="de Vos W.M."/>
            <person name="Barrangou R."/>
            <person name="Klaenhammer T.R."/>
            <person name="Caufield P.W."/>
            <person name="Cui Y."/>
            <person name="Zhang H."/>
            <person name="O'Toole P.W."/>
        </authorList>
    </citation>
    <scope>NUCLEOTIDE SEQUENCE [LARGE SCALE GENOMIC DNA]</scope>
    <source>
        <strain evidence="5 6">DSM 18527</strain>
    </source>
</reference>
<protein>
    <submittedName>
        <fullName evidence="5">Cinnamoyl ester hydrolase-like protein</fullName>
    </submittedName>
</protein>
<evidence type="ECO:0000256" key="2">
    <source>
        <dbReference type="ARBA" id="ARBA00023125"/>
    </source>
</evidence>
<gene>
    <name evidence="5" type="ORF">FC83_GL001874</name>
</gene>
<evidence type="ECO:0000313" key="5">
    <source>
        <dbReference type="EMBL" id="KRM35027.1"/>
    </source>
</evidence>
<keyword evidence="5" id="KW-0378">Hydrolase</keyword>
<comment type="caution">
    <text evidence="5">The sequence shown here is derived from an EMBL/GenBank/DDBJ whole genome shotgun (WGS) entry which is preliminary data.</text>
</comment>
<keyword evidence="3" id="KW-0804">Transcription</keyword>
<dbReference type="EMBL" id="AZGA01000018">
    <property type="protein sequence ID" value="KRM35027.1"/>
    <property type="molecule type" value="Genomic_DNA"/>
</dbReference>
<dbReference type="GO" id="GO:0016787">
    <property type="term" value="F:hydrolase activity"/>
    <property type="evidence" value="ECO:0007669"/>
    <property type="project" value="UniProtKB-KW"/>
</dbReference>
<proteinExistence type="predicted"/>
<evidence type="ECO:0000259" key="4">
    <source>
        <dbReference type="PROSITE" id="PS51118"/>
    </source>
</evidence>
<evidence type="ECO:0000256" key="1">
    <source>
        <dbReference type="ARBA" id="ARBA00023015"/>
    </source>
</evidence>
<dbReference type="GO" id="GO:0003677">
    <property type="term" value="F:DNA binding"/>
    <property type="evidence" value="ECO:0007669"/>
    <property type="project" value="UniProtKB-KW"/>
</dbReference>
<dbReference type="InterPro" id="IPR036388">
    <property type="entry name" value="WH-like_DNA-bd_sf"/>
</dbReference>
<dbReference type="PANTHER" id="PTHR33204:SF33">
    <property type="entry name" value="TRANSCRIPTIONAL REGULATOR, MARR FAMILY"/>
    <property type="match status" value="1"/>
</dbReference>
<dbReference type="PATRIC" id="fig|1423734.3.peg.1897"/>